<evidence type="ECO:0000313" key="7">
    <source>
        <dbReference type="Proteomes" id="UP000030764"/>
    </source>
</evidence>
<comment type="similarity">
    <text evidence="1">Belongs to the universal ribosomal protein uL30 family.</text>
</comment>
<dbReference type="InterPro" id="IPR016082">
    <property type="entry name" value="Ribosomal_uL30_ferredoxin-like"/>
</dbReference>
<name>A0A085MLR3_9BILA</name>
<dbReference type="InterPro" id="IPR036919">
    <property type="entry name" value="Ribo_uL30_ferredoxin-like_sf"/>
</dbReference>
<dbReference type="Proteomes" id="UP000030758">
    <property type="component" value="Unassembled WGS sequence"/>
</dbReference>
<dbReference type="EMBL" id="KL363185">
    <property type="protein sequence ID" value="KFD58159.1"/>
    <property type="molecule type" value="Genomic_DNA"/>
</dbReference>
<dbReference type="GO" id="GO:0022625">
    <property type="term" value="C:cytosolic large ribosomal subunit"/>
    <property type="evidence" value="ECO:0007669"/>
    <property type="project" value="TreeGrafter"/>
</dbReference>
<accession>A0A085MLR3</accession>
<dbReference type="AlphaFoldDB" id="A0A085MLR3"/>
<proteinExistence type="inferred from homology"/>
<dbReference type="GO" id="GO:0000463">
    <property type="term" value="P:maturation of LSU-rRNA from tricistronic rRNA transcript (SSU-rRNA, 5.8S rRNA, LSU-rRNA)"/>
    <property type="evidence" value="ECO:0007669"/>
    <property type="project" value="TreeGrafter"/>
</dbReference>
<organism evidence="5 7">
    <name type="scientific">Trichuris suis</name>
    <name type="common">pig whipworm</name>
    <dbReference type="NCBI Taxonomy" id="68888"/>
    <lineage>
        <taxon>Eukaryota</taxon>
        <taxon>Metazoa</taxon>
        <taxon>Ecdysozoa</taxon>
        <taxon>Nematoda</taxon>
        <taxon>Enoplea</taxon>
        <taxon>Dorylaimia</taxon>
        <taxon>Trichinellida</taxon>
        <taxon>Trichuridae</taxon>
        <taxon>Trichuris</taxon>
    </lineage>
</organism>
<gene>
    <name evidence="5" type="ORF">M513_00922</name>
    <name evidence="6" type="ORF">M514_00922</name>
</gene>
<evidence type="ECO:0000259" key="4">
    <source>
        <dbReference type="Pfam" id="PF00327"/>
    </source>
</evidence>
<evidence type="ECO:0000313" key="5">
    <source>
        <dbReference type="EMBL" id="KFD58159.1"/>
    </source>
</evidence>
<evidence type="ECO:0000256" key="1">
    <source>
        <dbReference type="ARBA" id="ARBA00007594"/>
    </source>
</evidence>
<dbReference type="FunFam" id="3.30.1390.20:FF:000004">
    <property type="entry name" value="60S ribosomal protein L7"/>
    <property type="match status" value="1"/>
</dbReference>
<protein>
    <recommendedName>
        <fullName evidence="4">Large ribosomal subunit protein uL30-like ferredoxin-like fold domain-containing protein</fullName>
    </recommendedName>
</protein>
<keyword evidence="7" id="KW-1185">Reference proteome</keyword>
<dbReference type="PANTHER" id="PTHR11524:SF58">
    <property type="entry name" value="IP16805P"/>
    <property type="match status" value="1"/>
</dbReference>
<sequence length="244" mass="28433">SVPKKLSYVDEVILKRRKKSTSVANQAVVKDNLFPFRERARNRRKSVRKAEYFVLRSRRLVSARRRLQHLSRRSELTESSVERRLIFVLRIKGRQNMHPKVKRILNLLRLRSENSGVFLNANKATLRMLAAAQRFLTWGRPNLRSVRELIYKRAAVLINGKRLPLSDNRTIENSLGSYNIVCIEDLIHEIFTLGPHFKIVNNFILPFRLSKPSGGWNMKKNSFSRGGDFGDRKEAINELLRLTV</sequence>
<reference evidence="5 7" key="1">
    <citation type="journal article" date="2014" name="Nat. Genet.">
        <title>Genome and transcriptome of the porcine whipworm Trichuris suis.</title>
        <authorList>
            <person name="Jex A.R."/>
            <person name="Nejsum P."/>
            <person name="Schwarz E.M."/>
            <person name="Hu L."/>
            <person name="Young N.D."/>
            <person name="Hall R.S."/>
            <person name="Korhonen P.K."/>
            <person name="Liao S."/>
            <person name="Thamsborg S."/>
            <person name="Xia J."/>
            <person name="Xu P."/>
            <person name="Wang S."/>
            <person name="Scheerlinck J.P."/>
            <person name="Hofmann A."/>
            <person name="Sternberg P.W."/>
            <person name="Wang J."/>
            <person name="Gasser R.B."/>
        </authorList>
    </citation>
    <scope>NUCLEOTIDE SEQUENCE [LARGE SCALE GENOMIC DNA]</scope>
    <source>
        <strain evidence="6">DCEP-RM93F</strain>
        <strain evidence="5">DCEP-RM93M</strain>
    </source>
</reference>
<dbReference type="InterPro" id="IPR035808">
    <property type="entry name" value="Ribosomal_uL30_euk_arc"/>
</dbReference>
<dbReference type="Gene3D" id="3.30.1390.20">
    <property type="entry name" value="Ribosomal protein L30, ferredoxin-like fold domain"/>
    <property type="match status" value="1"/>
</dbReference>
<keyword evidence="2" id="KW-0689">Ribosomal protein</keyword>
<evidence type="ECO:0000256" key="3">
    <source>
        <dbReference type="ARBA" id="ARBA00023274"/>
    </source>
</evidence>
<dbReference type="Proteomes" id="UP000030764">
    <property type="component" value="Unassembled WGS sequence"/>
</dbReference>
<feature type="non-terminal residue" evidence="5">
    <location>
        <position position="1"/>
    </location>
</feature>
<dbReference type="CDD" id="cd01657">
    <property type="entry name" value="Ribosomal_L7_archeal_euk"/>
    <property type="match status" value="1"/>
</dbReference>
<dbReference type="SUPFAM" id="SSF55129">
    <property type="entry name" value="Ribosomal protein L30p/L7e"/>
    <property type="match status" value="1"/>
</dbReference>
<dbReference type="PANTHER" id="PTHR11524">
    <property type="entry name" value="60S RIBOSOMAL PROTEIN L7"/>
    <property type="match status" value="1"/>
</dbReference>
<dbReference type="Pfam" id="PF00327">
    <property type="entry name" value="Ribosomal_L30"/>
    <property type="match status" value="1"/>
</dbReference>
<evidence type="ECO:0000313" key="6">
    <source>
        <dbReference type="EMBL" id="KFD61543.1"/>
    </source>
</evidence>
<feature type="domain" description="Large ribosomal subunit protein uL30-like ferredoxin-like fold" evidence="4">
    <location>
        <begin position="86"/>
        <end position="131"/>
    </location>
</feature>
<dbReference type="EMBL" id="KL367620">
    <property type="protein sequence ID" value="KFD61543.1"/>
    <property type="molecule type" value="Genomic_DNA"/>
</dbReference>
<keyword evidence="3" id="KW-0687">Ribonucleoprotein</keyword>
<dbReference type="InterPro" id="IPR039699">
    <property type="entry name" value="Ribosomal_uL30"/>
</dbReference>
<dbReference type="GO" id="GO:0003723">
    <property type="term" value="F:RNA binding"/>
    <property type="evidence" value="ECO:0007669"/>
    <property type="project" value="TreeGrafter"/>
</dbReference>
<dbReference type="GO" id="GO:0003735">
    <property type="term" value="F:structural constituent of ribosome"/>
    <property type="evidence" value="ECO:0007669"/>
    <property type="project" value="TreeGrafter"/>
</dbReference>
<dbReference type="Gene3D" id="1.10.15.30">
    <property type="match status" value="1"/>
</dbReference>
<evidence type="ECO:0000256" key="2">
    <source>
        <dbReference type="ARBA" id="ARBA00022980"/>
    </source>
</evidence>